<evidence type="ECO:0000259" key="24">
    <source>
        <dbReference type="PROSITE" id="PS50089"/>
    </source>
</evidence>
<evidence type="ECO:0000256" key="12">
    <source>
        <dbReference type="ARBA" id="ARBA00022824"/>
    </source>
</evidence>
<dbReference type="GO" id="GO:0005789">
    <property type="term" value="C:endoplasmic reticulum membrane"/>
    <property type="evidence" value="ECO:0007669"/>
    <property type="project" value="UniProtKB-SubCell"/>
</dbReference>
<evidence type="ECO:0000256" key="21">
    <source>
        <dbReference type="ARBA" id="ARBA00080502"/>
    </source>
</evidence>
<dbReference type="GO" id="GO:0032436">
    <property type="term" value="P:positive regulation of proteasomal ubiquitin-dependent protein catabolic process"/>
    <property type="evidence" value="ECO:0007669"/>
    <property type="project" value="TreeGrafter"/>
</dbReference>
<feature type="region of interest" description="Disordered" evidence="23">
    <location>
        <begin position="53"/>
        <end position="212"/>
    </location>
</feature>
<dbReference type="InterPro" id="IPR001841">
    <property type="entry name" value="Znf_RING"/>
</dbReference>
<dbReference type="GO" id="GO:0061630">
    <property type="term" value="F:ubiquitin protein ligase activity"/>
    <property type="evidence" value="ECO:0007669"/>
    <property type="project" value="UniProtKB-EC"/>
</dbReference>
<dbReference type="GO" id="GO:0042415">
    <property type="term" value="P:norepinephrine metabolic process"/>
    <property type="evidence" value="ECO:0007669"/>
    <property type="project" value="TreeGrafter"/>
</dbReference>
<dbReference type="GO" id="GO:0042428">
    <property type="term" value="P:serotonin metabolic process"/>
    <property type="evidence" value="ECO:0007669"/>
    <property type="project" value="TreeGrafter"/>
</dbReference>
<evidence type="ECO:0000256" key="16">
    <source>
        <dbReference type="ARBA" id="ARBA00023242"/>
    </source>
</evidence>
<evidence type="ECO:0000256" key="18">
    <source>
        <dbReference type="ARBA" id="ARBA00062709"/>
    </source>
</evidence>
<dbReference type="FunFam" id="3.30.40.10:FF:000316">
    <property type="entry name" value="E3 ubiquitin-protein ligase RNF180"/>
    <property type="match status" value="1"/>
</dbReference>
<evidence type="ECO:0000256" key="1">
    <source>
        <dbReference type="ARBA" id="ARBA00000900"/>
    </source>
</evidence>
<keyword evidence="6" id="KW-0597">Phosphoprotein</keyword>
<dbReference type="SUPFAM" id="SSF57850">
    <property type="entry name" value="RING/U-box"/>
    <property type="match status" value="1"/>
</dbReference>
<comment type="pathway">
    <text evidence="4">Protein modification; protein ubiquitination.</text>
</comment>
<keyword evidence="7" id="KW-0808">Transferase</keyword>
<keyword evidence="16" id="KW-0539">Nucleus</keyword>
<protein>
    <recommendedName>
        <fullName evidence="19">E3 ubiquitin-protein ligase RNF180</fullName>
        <ecNumber evidence="5">2.3.2.27</ecNumber>
    </recommendedName>
    <alternativeName>
        <fullName evidence="21">RING finger protein 180</fullName>
    </alternativeName>
    <alternativeName>
        <fullName evidence="20">RING-type E3 ubiquitin transferase RNF180</fullName>
    </alternativeName>
</protein>
<dbReference type="InterPro" id="IPR017907">
    <property type="entry name" value="Znf_RING_CS"/>
</dbReference>
<dbReference type="SMART" id="SM00184">
    <property type="entry name" value="RING"/>
    <property type="match status" value="1"/>
</dbReference>
<keyword evidence="14" id="KW-1133">Transmembrane helix</keyword>
<evidence type="ECO:0000256" key="7">
    <source>
        <dbReference type="ARBA" id="ARBA00022679"/>
    </source>
</evidence>
<dbReference type="CDD" id="cd16554">
    <property type="entry name" value="RING-HC_RNF180"/>
    <property type="match status" value="1"/>
</dbReference>
<dbReference type="GO" id="GO:0031624">
    <property type="term" value="F:ubiquitin conjugating enzyme binding"/>
    <property type="evidence" value="ECO:0007669"/>
    <property type="project" value="TreeGrafter"/>
</dbReference>
<feature type="compositionally biased region" description="Polar residues" evidence="23">
    <location>
        <begin position="150"/>
        <end position="159"/>
    </location>
</feature>
<organism evidence="25 26">
    <name type="scientific">Labeo rohita</name>
    <name type="common">Indian major carp</name>
    <name type="synonym">Cyprinus rohita</name>
    <dbReference type="NCBI Taxonomy" id="84645"/>
    <lineage>
        <taxon>Eukaryota</taxon>
        <taxon>Metazoa</taxon>
        <taxon>Chordata</taxon>
        <taxon>Craniata</taxon>
        <taxon>Vertebrata</taxon>
        <taxon>Euteleostomi</taxon>
        <taxon>Actinopterygii</taxon>
        <taxon>Neopterygii</taxon>
        <taxon>Teleostei</taxon>
        <taxon>Ostariophysi</taxon>
        <taxon>Cypriniformes</taxon>
        <taxon>Cyprinidae</taxon>
        <taxon>Labeoninae</taxon>
        <taxon>Labeonini</taxon>
        <taxon>Labeo</taxon>
    </lineage>
</organism>
<dbReference type="EMBL" id="QBIY01012720">
    <property type="protein sequence ID" value="RXN18467.1"/>
    <property type="molecule type" value="Genomic_DNA"/>
</dbReference>
<dbReference type="PROSITE" id="PS00518">
    <property type="entry name" value="ZF_RING_1"/>
    <property type="match status" value="1"/>
</dbReference>
<comment type="catalytic activity">
    <reaction evidence="1">
        <text>S-ubiquitinyl-[E2 ubiquitin-conjugating enzyme]-L-cysteine + [acceptor protein]-L-lysine = [E2 ubiquitin-conjugating enzyme]-L-cysteine + N(6)-ubiquitinyl-[acceptor protein]-L-lysine.</text>
        <dbReference type="EC" id="2.3.2.27"/>
    </reaction>
</comment>
<evidence type="ECO:0000256" key="4">
    <source>
        <dbReference type="ARBA" id="ARBA00004906"/>
    </source>
</evidence>
<dbReference type="GO" id="GO:0005635">
    <property type="term" value="C:nuclear envelope"/>
    <property type="evidence" value="ECO:0007669"/>
    <property type="project" value="UniProtKB-SubCell"/>
</dbReference>
<feature type="domain" description="RING-type" evidence="24">
    <location>
        <begin position="221"/>
        <end position="263"/>
    </location>
</feature>
<evidence type="ECO:0000256" key="11">
    <source>
        <dbReference type="ARBA" id="ARBA00022786"/>
    </source>
</evidence>
<dbReference type="Gene3D" id="3.30.40.10">
    <property type="entry name" value="Zinc/RING finger domain, C3HC4 (zinc finger)"/>
    <property type="match status" value="1"/>
</dbReference>
<accession>A0A498MN71</accession>
<dbReference type="STRING" id="84645.A0A498MN71"/>
<evidence type="ECO:0000313" key="26">
    <source>
        <dbReference type="Proteomes" id="UP000290572"/>
    </source>
</evidence>
<keyword evidence="11" id="KW-0833">Ubl conjugation pathway</keyword>
<feature type="compositionally biased region" description="Basic residues" evidence="23">
    <location>
        <begin position="165"/>
        <end position="185"/>
    </location>
</feature>
<keyword evidence="10 22" id="KW-0863">Zinc-finger</keyword>
<dbReference type="GO" id="GO:0008270">
    <property type="term" value="F:zinc ion binding"/>
    <property type="evidence" value="ECO:0007669"/>
    <property type="project" value="UniProtKB-KW"/>
</dbReference>
<keyword evidence="9" id="KW-0479">Metal-binding</keyword>
<evidence type="ECO:0000256" key="10">
    <source>
        <dbReference type="ARBA" id="ARBA00022771"/>
    </source>
</evidence>
<dbReference type="PROSITE" id="PS50089">
    <property type="entry name" value="ZF_RING_2"/>
    <property type="match status" value="1"/>
</dbReference>
<comment type="function">
    <text evidence="17">E3 ubiquitin-protein ligase which promotes polyubiquitination and degradation by the proteasome pathway of ZIC2.</text>
</comment>
<keyword evidence="12" id="KW-0256">Endoplasmic reticulum</keyword>
<evidence type="ECO:0000256" key="14">
    <source>
        <dbReference type="ARBA" id="ARBA00022989"/>
    </source>
</evidence>
<comment type="caution">
    <text evidence="25">The sequence shown here is derived from an EMBL/GenBank/DDBJ whole genome shotgun (WGS) entry which is preliminary data.</text>
</comment>
<dbReference type="GO" id="GO:0000209">
    <property type="term" value="P:protein polyubiquitination"/>
    <property type="evidence" value="ECO:0007669"/>
    <property type="project" value="InterPro"/>
</dbReference>
<keyword evidence="26" id="KW-1185">Reference proteome</keyword>
<evidence type="ECO:0000256" key="20">
    <source>
        <dbReference type="ARBA" id="ARBA00079826"/>
    </source>
</evidence>
<evidence type="ECO:0000313" key="25">
    <source>
        <dbReference type="EMBL" id="RXN18467.1"/>
    </source>
</evidence>
<dbReference type="PANTHER" id="PTHR46717:SF1">
    <property type="entry name" value="E3 UBIQUITIN-PROTEIN LIGASE RNF180"/>
    <property type="match status" value="1"/>
</dbReference>
<dbReference type="PANTHER" id="PTHR46717">
    <property type="entry name" value="E3 UBIQUITIN-PROTEIN LIGASE RNF180"/>
    <property type="match status" value="1"/>
</dbReference>
<evidence type="ECO:0000256" key="9">
    <source>
        <dbReference type="ARBA" id="ARBA00022723"/>
    </source>
</evidence>
<evidence type="ECO:0000256" key="13">
    <source>
        <dbReference type="ARBA" id="ARBA00022833"/>
    </source>
</evidence>
<reference evidence="25 26" key="1">
    <citation type="submission" date="2018-03" db="EMBL/GenBank/DDBJ databases">
        <title>Draft genome sequence of Rohu Carp (Labeo rohita).</title>
        <authorList>
            <person name="Das P."/>
            <person name="Kushwaha B."/>
            <person name="Joshi C.G."/>
            <person name="Kumar D."/>
            <person name="Nagpure N.S."/>
            <person name="Sahoo L."/>
            <person name="Das S.P."/>
            <person name="Bit A."/>
            <person name="Patnaik S."/>
            <person name="Meher P.K."/>
            <person name="Jayasankar P."/>
            <person name="Koringa P.G."/>
            <person name="Patel N.V."/>
            <person name="Hinsu A.T."/>
            <person name="Kumar R."/>
            <person name="Pandey M."/>
            <person name="Agarwal S."/>
            <person name="Srivastava S."/>
            <person name="Singh M."/>
            <person name="Iquebal M.A."/>
            <person name="Jaiswal S."/>
            <person name="Angadi U.B."/>
            <person name="Kumar N."/>
            <person name="Raza M."/>
            <person name="Shah T.M."/>
            <person name="Rai A."/>
            <person name="Jena J.K."/>
        </authorList>
    </citation>
    <scope>NUCLEOTIDE SEQUENCE [LARGE SCALE GENOMIC DNA]</scope>
    <source>
        <strain evidence="25">DASCIFA01</strain>
        <tissue evidence="25">Testis</tissue>
    </source>
</reference>
<sequence>MDSHGEEDLGRTAEALCLEVRPLQRAKLRVRLTHRKTFSLDYTNAHQEVHYRGRNSPQGHMLRSTASQQASTSQCHRTSSPPYSRAVMLSRRSDLEPVRSDIIRGSRISREDQEAGGSFSRRAPLMSLSSSEEEQEAGEQAGRAPAGLSVASSLLTPTPTGERRLGKRERKRLKSLRRRQRRRERCRQSQQQENVQSSTGNPSSSSEDEELPGRDREGYICAVCLDVYFSPYMCHPCSHVFCEPCLRTLAKNCPTNTPCPLCRTTITHVFFQKELNHAARTFFPKEYLSRKQNFQKAACAKWPLPSCRKLFRIFGGFQRPIGRRQFPHGGYRLDAFNFEDDSHGWRFDMDMVVQEFNTLVALYRELVISIGEISADCPSLRAEMHKTRTKGCEMARTAHQNLSAISGPEDGEIHPEICRLFIQLQCCLEMYLTEMLKSVCLLGSLQLHRKGKHYSGATKIDSKKEDSSDIPILEDTSSTPPDCPQTYFLVATDIENIERDMTEMKNLLSKLRETMPLPLKNQDDSSLLNLTPYPLVRQRKRRFFGLCCLVSS</sequence>
<dbReference type="Pfam" id="PF00097">
    <property type="entry name" value="zf-C3HC4"/>
    <property type="match status" value="1"/>
</dbReference>
<evidence type="ECO:0000256" key="6">
    <source>
        <dbReference type="ARBA" id="ARBA00022553"/>
    </source>
</evidence>
<feature type="compositionally biased region" description="Basic and acidic residues" evidence="23">
    <location>
        <begin position="91"/>
        <end position="113"/>
    </location>
</feature>
<evidence type="ECO:0000256" key="15">
    <source>
        <dbReference type="ARBA" id="ARBA00023136"/>
    </source>
</evidence>
<comment type="subunit">
    <text evidence="18">Interacts with ZIC2.</text>
</comment>
<keyword evidence="8" id="KW-0812">Transmembrane</keyword>
<dbReference type="AlphaFoldDB" id="A0A498MN71"/>
<keyword evidence="13" id="KW-0862">Zinc</keyword>
<gene>
    <name evidence="25" type="ORF">ROHU_036956</name>
</gene>
<name>A0A498MN71_LABRO</name>
<dbReference type="InterPro" id="IPR018957">
    <property type="entry name" value="Znf_C3HC4_RING-type"/>
</dbReference>
<dbReference type="Proteomes" id="UP000290572">
    <property type="component" value="Unassembled WGS sequence"/>
</dbReference>
<evidence type="ECO:0000256" key="8">
    <source>
        <dbReference type="ARBA" id="ARBA00022692"/>
    </source>
</evidence>
<evidence type="ECO:0000256" key="5">
    <source>
        <dbReference type="ARBA" id="ARBA00012483"/>
    </source>
</evidence>
<evidence type="ECO:0000256" key="19">
    <source>
        <dbReference type="ARBA" id="ARBA00067421"/>
    </source>
</evidence>
<proteinExistence type="predicted"/>
<comment type="subcellular location">
    <subcellularLocation>
        <location evidence="3">Endoplasmic reticulum membrane</location>
        <topology evidence="3">Single-pass membrane protein</topology>
    </subcellularLocation>
    <subcellularLocation>
        <location evidence="2">Nucleus envelope</location>
    </subcellularLocation>
</comment>
<dbReference type="InterPro" id="IPR013083">
    <property type="entry name" value="Znf_RING/FYVE/PHD"/>
</dbReference>
<evidence type="ECO:0000256" key="22">
    <source>
        <dbReference type="PROSITE-ProRule" id="PRU00175"/>
    </source>
</evidence>
<evidence type="ECO:0000256" key="2">
    <source>
        <dbReference type="ARBA" id="ARBA00004259"/>
    </source>
</evidence>
<dbReference type="Pfam" id="PF19332">
    <property type="entry name" value="RNF180_C"/>
    <property type="match status" value="1"/>
</dbReference>
<feature type="compositionally biased region" description="Polar residues" evidence="23">
    <location>
        <begin position="193"/>
        <end position="205"/>
    </location>
</feature>
<dbReference type="InterPro" id="IPR045790">
    <property type="entry name" value="RNF180_C"/>
</dbReference>
<keyword evidence="15" id="KW-0472">Membrane</keyword>
<evidence type="ECO:0000256" key="23">
    <source>
        <dbReference type="SAM" id="MobiDB-lite"/>
    </source>
</evidence>
<evidence type="ECO:0000256" key="17">
    <source>
        <dbReference type="ARBA" id="ARBA00058659"/>
    </source>
</evidence>
<evidence type="ECO:0000256" key="3">
    <source>
        <dbReference type="ARBA" id="ARBA00004389"/>
    </source>
</evidence>
<feature type="region of interest" description="Disordered" evidence="23">
    <location>
        <begin position="456"/>
        <end position="477"/>
    </location>
</feature>
<dbReference type="EC" id="2.3.2.27" evidence="5"/>
<feature type="compositionally biased region" description="Low complexity" evidence="23">
    <location>
        <begin position="64"/>
        <end position="74"/>
    </location>
</feature>
<dbReference type="InterPro" id="IPR033263">
    <property type="entry name" value="RNF180"/>
</dbReference>